<dbReference type="Pfam" id="PF01047">
    <property type="entry name" value="MarR"/>
    <property type="match status" value="1"/>
</dbReference>
<accession>A0A510E6L0</accession>
<evidence type="ECO:0000313" key="3">
    <source>
        <dbReference type="EMBL" id="BBG25365.1"/>
    </source>
</evidence>
<dbReference type="KEGG" id="step:IC006_2700"/>
<organism evidence="4 6">
    <name type="scientific">Sulfuracidifex tepidarius</name>
    <dbReference type="NCBI Taxonomy" id="1294262"/>
    <lineage>
        <taxon>Archaea</taxon>
        <taxon>Thermoproteota</taxon>
        <taxon>Thermoprotei</taxon>
        <taxon>Sulfolobales</taxon>
        <taxon>Sulfolobaceae</taxon>
        <taxon>Sulfuracidifex</taxon>
    </lineage>
</organism>
<dbReference type="Gene3D" id="1.10.10.10">
    <property type="entry name" value="Winged helix-like DNA-binding domain superfamily/Winged helix DNA-binding domain"/>
    <property type="match status" value="1"/>
</dbReference>
<accession>A0A510DYR1</accession>
<dbReference type="InterPro" id="IPR000835">
    <property type="entry name" value="HTH_MarR-typ"/>
</dbReference>
<dbReference type="GeneID" id="41718984"/>
<dbReference type="GO" id="GO:0003677">
    <property type="term" value="F:DNA binding"/>
    <property type="evidence" value="ECO:0007669"/>
    <property type="project" value="UniProtKB-KW"/>
</dbReference>
<dbReference type="InterPro" id="IPR036390">
    <property type="entry name" value="WH_DNA-bd_sf"/>
</dbReference>
<dbReference type="EMBL" id="AP018929">
    <property type="protein sequence ID" value="BBG25365.1"/>
    <property type="molecule type" value="Genomic_DNA"/>
</dbReference>
<dbReference type="GO" id="GO:0046983">
    <property type="term" value="F:protein dimerization activity"/>
    <property type="evidence" value="ECO:0007669"/>
    <property type="project" value="InterPro"/>
</dbReference>
<feature type="domain" description="HTH marR-type" evidence="1">
    <location>
        <begin position="20"/>
        <end position="58"/>
    </location>
</feature>
<dbReference type="InterPro" id="IPR001367">
    <property type="entry name" value="Fe_dep_repressor"/>
</dbReference>
<feature type="domain" description="Iron dependent repressor metal binding and dimerisation" evidence="2">
    <location>
        <begin position="63"/>
        <end position="129"/>
    </location>
</feature>
<dbReference type="Pfam" id="PF02742">
    <property type="entry name" value="Fe_dep_repr_C"/>
    <property type="match status" value="1"/>
</dbReference>
<dbReference type="AlphaFoldDB" id="A0A510E6L0"/>
<keyword evidence="5" id="KW-1185">Reference proteome</keyword>
<sequence>MQISKREYDYLTVIKKYNDENSGAKITRIAKEMGISPASVFEEIDHLVDKNLVRKERDGIWITDSGQREYDEWTKTHRVVETFLVRLGFDEKSACDFSKKFDYAIPEEVMEKLYVYLGKPKTCPHGGEINQE</sequence>
<dbReference type="GO" id="GO:0003700">
    <property type="term" value="F:DNA-binding transcription factor activity"/>
    <property type="evidence" value="ECO:0007669"/>
    <property type="project" value="InterPro"/>
</dbReference>
<dbReference type="InterPro" id="IPR036421">
    <property type="entry name" value="Fe_dep_repressor_sf"/>
</dbReference>
<reference evidence="6" key="1">
    <citation type="submission" date="2018-09" db="EMBL/GenBank/DDBJ databases">
        <title>Complete Genome Sequencing of Sulfolobus sp. JCM 16834.</title>
        <authorList>
            <person name="Kato S."/>
            <person name="Itoh T."/>
            <person name="Ohkuma M."/>
        </authorList>
    </citation>
    <scope>NUCLEOTIDE SEQUENCE [LARGE SCALE GENOMIC DNA]</scope>
    <source>
        <strain evidence="6">IC-007</strain>
    </source>
</reference>
<name>A0A510E6L0_9CREN</name>
<dbReference type="InterPro" id="IPR022689">
    <property type="entry name" value="Iron_dep_repressor"/>
</dbReference>
<dbReference type="SUPFAM" id="SSF46785">
    <property type="entry name" value="Winged helix' DNA-binding domain"/>
    <property type="match status" value="1"/>
</dbReference>
<evidence type="ECO:0000259" key="1">
    <source>
        <dbReference type="Pfam" id="PF01047"/>
    </source>
</evidence>
<evidence type="ECO:0000313" key="6">
    <source>
        <dbReference type="Proteomes" id="UP000325030"/>
    </source>
</evidence>
<gene>
    <name evidence="3" type="ORF">IC006_2700</name>
    <name evidence="4" type="ORF">IC007_2714</name>
</gene>
<reference evidence="4 5" key="2">
    <citation type="journal article" date="2020" name="Int. J. Syst. Evol. Microbiol.">
        <title>Sulfuracidifex tepidarius gen. nov., sp. nov. and transfer of Sulfolobus metallicus Huber and Stetter 1992 to the genus Sulfuracidifex as Sulfuracidifex metallicus comb. nov.</title>
        <authorList>
            <person name="Itoh T."/>
            <person name="Miura T."/>
            <person name="Sakai H.D."/>
            <person name="Kato S."/>
            <person name="Ohkuma M."/>
            <person name="Takashina T."/>
        </authorList>
    </citation>
    <scope>NUCLEOTIDE SEQUENCE</scope>
    <source>
        <strain evidence="3 5">IC-006</strain>
        <strain evidence="4">IC-007</strain>
    </source>
</reference>
<dbReference type="InterPro" id="IPR036388">
    <property type="entry name" value="WH-like_DNA-bd_sf"/>
</dbReference>
<evidence type="ECO:0000313" key="4">
    <source>
        <dbReference type="EMBL" id="BBG28159.1"/>
    </source>
</evidence>
<dbReference type="PANTHER" id="PTHR33238">
    <property type="entry name" value="IRON (METAL) DEPENDENT REPRESSOR, DTXR FAMILY"/>
    <property type="match status" value="1"/>
</dbReference>
<dbReference type="EMBL" id="AP018930">
    <property type="protein sequence ID" value="BBG28159.1"/>
    <property type="molecule type" value="Genomic_DNA"/>
</dbReference>
<dbReference type="Proteomes" id="UP000325030">
    <property type="component" value="Chromosome"/>
</dbReference>
<dbReference type="SMART" id="SM00529">
    <property type="entry name" value="HTH_DTXR"/>
    <property type="match status" value="1"/>
</dbReference>
<protein>
    <submittedName>
        <fullName evidence="4">Transcriptional regulator MntR</fullName>
    </submittedName>
</protein>
<dbReference type="STRING" id="1294262.GCA_001316085_00634"/>
<dbReference type="RefSeq" id="WP_054845219.1">
    <property type="nucleotide sequence ID" value="NZ_AP018929.1"/>
</dbReference>
<dbReference type="PANTHER" id="PTHR33238:SF7">
    <property type="entry name" value="IRON-DEPENDENT TRANSCRIPTIONAL REGULATOR"/>
    <property type="match status" value="1"/>
</dbReference>
<dbReference type="Proteomes" id="UP000322983">
    <property type="component" value="Chromosome"/>
</dbReference>
<dbReference type="InterPro" id="IPR050536">
    <property type="entry name" value="DtxR_MntR_Metal-Reg"/>
</dbReference>
<dbReference type="OrthoDB" id="24735at2157"/>
<evidence type="ECO:0000259" key="2">
    <source>
        <dbReference type="Pfam" id="PF02742"/>
    </source>
</evidence>
<proteinExistence type="predicted"/>
<dbReference type="GO" id="GO:0046914">
    <property type="term" value="F:transition metal ion binding"/>
    <property type="evidence" value="ECO:0007669"/>
    <property type="project" value="InterPro"/>
</dbReference>
<evidence type="ECO:0000313" key="5">
    <source>
        <dbReference type="Proteomes" id="UP000322983"/>
    </source>
</evidence>
<dbReference type="SUPFAM" id="SSF47979">
    <property type="entry name" value="Iron-dependent repressor protein, dimerization domain"/>
    <property type="match status" value="1"/>
</dbReference>